<dbReference type="Pfam" id="PF24883">
    <property type="entry name" value="NPHP3_N"/>
    <property type="match status" value="1"/>
</dbReference>
<accession>A0A4V1Q3J3</accession>
<dbReference type="OrthoDB" id="3027122at2759"/>
<dbReference type="InterPro" id="IPR036537">
    <property type="entry name" value="Adaptor_Cbl_N_dom_sf"/>
</dbReference>
<dbReference type="Gene3D" id="3.40.50.300">
    <property type="entry name" value="P-loop containing nucleotide triphosphate hydrolases"/>
    <property type="match status" value="1"/>
</dbReference>
<proteinExistence type="predicted"/>
<dbReference type="InterPro" id="IPR059179">
    <property type="entry name" value="MLKL-like_MCAfunc"/>
</dbReference>
<dbReference type="PANTHER" id="PTHR10039:SF14">
    <property type="entry name" value="NACHT DOMAIN-CONTAINING PROTEIN"/>
    <property type="match status" value="1"/>
</dbReference>
<feature type="compositionally biased region" description="Low complexity" evidence="2">
    <location>
        <begin position="49"/>
        <end position="63"/>
    </location>
</feature>
<feature type="compositionally biased region" description="Polar residues" evidence="2">
    <location>
        <begin position="97"/>
        <end position="110"/>
    </location>
</feature>
<feature type="domain" description="Nephrocystin 3-like N-terminal" evidence="3">
    <location>
        <begin position="336"/>
        <end position="491"/>
    </location>
</feature>
<dbReference type="GO" id="GO:0007166">
    <property type="term" value="P:cell surface receptor signaling pathway"/>
    <property type="evidence" value="ECO:0007669"/>
    <property type="project" value="InterPro"/>
</dbReference>
<name>A0A4V1Q3J3_9AGAR</name>
<dbReference type="Gene3D" id="1.20.930.20">
    <property type="entry name" value="Adaptor protein Cbl, N-terminal domain"/>
    <property type="match status" value="1"/>
</dbReference>
<dbReference type="PANTHER" id="PTHR10039">
    <property type="entry name" value="AMELOGENIN"/>
    <property type="match status" value="1"/>
</dbReference>
<dbReference type="InterPro" id="IPR027417">
    <property type="entry name" value="P-loop_NTPase"/>
</dbReference>
<keyword evidence="1" id="KW-0677">Repeat</keyword>
<evidence type="ECO:0000313" key="5">
    <source>
        <dbReference type="Proteomes" id="UP000290288"/>
    </source>
</evidence>
<gene>
    <name evidence="4" type="ORF">EST38_g7074</name>
</gene>
<organism evidence="4 5">
    <name type="scientific">Candolleomyces aberdarensis</name>
    <dbReference type="NCBI Taxonomy" id="2316362"/>
    <lineage>
        <taxon>Eukaryota</taxon>
        <taxon>Fungi</taxon>
        <taxon>Dikarya</taxon>
        <taxon>Basidiomycota</taxon>
        <taxon>Agaricomycotina</taxon>
        <taxon>Agaricomycetes</taxon>
        <taxon>Agaricomycetidae</taxon>
        <taxon>Agaricales</taxon>
        <taxon>Agaricineae</taxon>
        <taxon>Psathyrellaceae</taxon>
        <taxon>Candolleomyces</taxon>
    </lineage>
</organism>
<protein>
    <recommendedName>
        <fullName evidence="3">Nephrocystin 3-like N-terminal domain-containing protein</fullName>
    </recommendedName>
</protein>
<dbReference type="AlphaFoldDB" id="A0A4V1Q3J3"/>
<evidence type="ECO:0000259" key="3">
    <source>
        <dbReference type="Pfam" id="PF24883"/>
    </source>
</evidence>
<dbReference type="InterPro" id="IPR056884">
    <property type="entry name" value="NPHP3-like_N"/>
</dbReference>
<keyword evidence="5" id="KW-1185">Reference proteome</keyword>
<feature type="compositionally biased region" description="Polar residues" evidence="2">
    <location>
        <begin position="17"/>
        <end position="29"/>
    </location>
</feature>
<feature type="region of interest" description="Disordered" evidence="2">
    <location>
        <begin position="1"/>
        <end position="124"/>
    </location>
</feature>
<dbReference type="SUPFAM" id="SSF52540">
    <property type="entry name" value="P-loop containing nucleoside triphosphate hydrolases"/>
    <property type="match status" value="1"/>
</dbReference>
<feature type="compositionally biased region" description="Basic and acidic residues" evidence="2">
    <location>
        <begin position="1"/>
        <end position="11"/>
    </location>
</feature>
<dbReference type="Proteomes" id="UP000290288">
    <property type="component" value="Unassembled WGS sequence"/>
</dbReference>
<evidence type="ECO:0000256" key="1">
    <source>
        <dbReference type="ARBA" id="ARBA00022737"/>
    </source>
</evidence>
<reference evidence="4 5" key="1">
    <citation type="submission" date="2019-01" db="EMBL/GenBank/DDBJ databases">
        <title>Draft genome sequence of Psathyrella aberdarensis IHI B618.</title>
        <authorList>
            <person name="Buettner E."/>
            <person name="Kellner H."/>
        </authorList>
    </citation>
    <scope>NUCLEOTIDE SEQUENCE [LARGE SCALE GENOMIC DNA]</scope>
    <source>
        <strain evidence="4 5">IHI B618</strain>
    </source>
</reference>
<dbReference type="CDD" id="cd21037">
    <property type="entry name" value="MLKL_NTD"/>
    <property type="match status" value="1"/>
</dbReference>
<evidence type="ECO:0000256" key="2">
    <source>
        <dbReference type="SAM" id="MobiDB-lite"/>
    </source>
</evidence>
<evidence type="ECO:0000313" key="4">
    <source>
        <dbReference type="EMBL" id="RXW18788.1"/>
    </source>
</evidence>
<dbReference type="STRING" id="2316362.A0A4V1Q3J3"/>
<sequence length="795" mass="86907">MRKKGRDKDANLADSDASISATGASTSDGKNPGFFDKMFKHGHSKGEEGNNNDNGSSKSKTSGAPSAASAPIDGGRPSLSGVQGGQGGSVVDVPPSEVTNVQSTLPSGQSGKPAASEDPKSSSKAWTITKASLKATLGILAGLAEDLPIPGKGVIGLTLQLIDTVEKVSANKEDLETLTSRCDLLKDSIVQSIKGKETSRLPPDLMTSIGKLIEGLHSAFQKVFEEKAGTVTAYLLTEEESDLIEETNNTITHLLERFWLENHIAGRIVLTDILTNVQDHEATMKEKFIALEREAQDARLDRLPRAAAAYDSQEVLDTVSPCFEGTREALLGGIGEWASSPHGTVPSIYVLDGIAGIGKSTILKTIATRAGGINFLGASFFFSRDHERRKTTQYFVSTISFQLGCYSKEFGVRIADALQKHPDATEKDVRTQFNWLILDPLRDLMEGRATPLLITIDALDECDERQAHALLTVLLDEVVKLRNLKVFVTTRPESGIRHLLEEPSQQGEVARFHVQDIEQSVVEADIQVYLDFRLAPGQVQRALPALPPPPWQPTKDQKAKLVRMAGKLFIIAYTATEFILDRRQLAPDDQLETLLEGVLDDGLVGSDYINYMDRLYMHILRSAAPSAGTARWLACYQDVVGTIIVLQNPLPQTAFAALLGVKVPYTIRALENLHSILAPTGDAHNLTFHIHHKSFSDFVTTDERCAKETGFMIETKAHHAHLALCCFEVMEAALKPNICGLSPIDWYKDLKDIQSSVKDAISLHVAYACTYWATHLESGDLESLLPKVGCWIFKF</sequence>
<comment type="caution">
    <text evidence="4">The sequence shown here is derived from an EMBL/GenBank/DDBJ whole genome shotgun (WGS) entry which is preliminary data.</text>
</comment>
<dbReference type="EMBL" id="SDEE01000241">
    <property type="protein sequence ID" value="RXW18788.1"/>
    <property type="molecule type" value="Genomic_DNA"/>
</dbReference>